<dbReference type="InterPro" id="IPR003653">
    <property type="entry name" value="Peptidase_C48_C"/>
</dbReference>
<evidence type="ECO:0000313" key="7">
    <source>
        <dbReference type="Proteomes" id="UP000218209"/>
    </source>
</evidence>
<dbReference type="AlphaFoldDB" id="A0A1X6PI86"/>
<evidence type="ECO:0000313" key="6">
    <source>
        <dbReference type="EMBL" id="OSX80535.1"/>
    </source>
</evidence>
<keyword evidence="2" id="KW-0645">Protease</keyword>
<dbReference type="Proteomes" id="UP000218209">
    <property type="component" value="Unassembled WGS sequence"/>
</dbReference>
<keyword evidence="3" id="KW-0378">Hydrolase</keyword>
<sequence length="753" mass="81977">MGTKDGGVVNGPDGTPGASRVVVGKKGAEPGAGAEGSEGVASGQDGTASTTALKAEWRTNADAPNFEQFPKGDDGAWLHVRPFLQAPIGETVSGMFHCHDEGASRLLANCMRLQPAGKWRDVTEAVNGIGFVANFVCWFADMIDDDDRFRYALGSVLLRAVDMEADFDKLFTAAANCKEVLDRGWVNAEYCREWGGMPMPDDYRALGDVDDPLVSFESFPGLDRVRPGIKHSEALKSRVGYKGKDRHAADVEGDGDARNKAFSIQCGLTQGVFNVVCPHVVTLGFRCLFRAESVGEALSIVIERFPKLPKVIFYDVAFKLDKNSLRRVRPIFRAHKVRCILDRPHSITHTCSPIYMPDESLGTTAGVATQAAEVSHSIAVPNRTGLAYMKPTTYMTQKMVQVAMMNIRKLDRLSSANPKSENDHVPLAPFFHSLLARECQRWSVCACQASISHTGRRESQTSIAESLVASADSGEEENSVSTGSPAVEDNGGAGEDAGMDDEPGHGSDAVIVECARDGDDGAAPSRPSVEDEAAGVLRRGEVVHILPMSTRPLLDQHAAAVDAFVRNRPPSTMVRTVNKAKVELTVADFRVLTGENWLNDSGMNSFVALIHHRATLLRSLMTFKPVVVPRVFMFKTFFFSRMEERAGCYDYAGGRTWGDKNGLDIGAVDEILIPVKNHSFLYYDSLYGGEAARVLYTARRWLRDEVAARLGEDVAESWKIAEWGGVVDVGLPRQTDFGSCGVFMMAAADCFAL</sequence>
<dbReference type="Gene3D" id="3.40.395.10">
    <property type="entry name" value="Adenoviral Proteinase, Chain A"/>
    <property type="match status" value="1"/>
</dbReference>
<gene>
    <name evidence="6" type="ORF">BU14_0050s0008</name>
</gene>
<evidence type="ECO:0000259" key="5">
    <source>
        <dbReference type="PROSITE" id="PS50600"/>
    </source>
</evidence>
<evidence type="ECO:0000256" key="4">
    <source>
        <dbReference type="SAM" id="MobiDB-lite"/>
    </source>
</evidence>
<dbReference type="PROSITE" id="PS50600">
    <property type="entry name" value="ULP_PROTEASE"/>
    <property type="match status" value="1"/>
</dbReference>
<dbReference type="OrthoDB" id="1939479at2759"/>
<comment type="similarity">
    <text evidence="1">Belongs to the peptidase C48 family.</text>
</comment>
<dbReference type="Pfam" id="PF02902">
    <property type="entry name" value="Peptidase_C48"/>
    <property type="match status" value="1"/>
</dbReference>
<accession>A0A1X6PI86</accession>
<feature type="region of interest" description="Disordered" evidence="4">
    <location>
        <begin position="455"/>
        <end position="507"/>
    </location>
</feature>
<evidence type="ECO:0000256" key="3">
    <source>
        <dbReference type="ARBA" id="ARBA00022801"/>
    </source>
</evidence>
<evidence type="ECO:0000256" key="1">
    <source>
        <dbReference type="ARBA" id="ARBA00005234"/>
    </source>
</evidence>
<keyword evidence="7" id="KW-1185">Reference proteome</keyword>
<protein>
    <recommendedName>
        <fullName evidence="5">Ubiquitin-like protease family profile domain-containing protein</fullName>
    </recommendedName>
</protein>
<evidence type="ECO:0000256" key="2">
    <source>
        <dbReference type="ARBA" id="ARBA00022670"/>
    </source>
</evidence>
<dbReference type="GO" id="GO:0008234">
    <property type="term" value="F:cysteine-type peptidase activity"/>
    <property type="evidence" value="ECO:0007669"/>
    <property type="project" value="InterPro"/>
</dbReference>
<dbReference type="PANTHER" id="PTHR34305:SF1">
    <property type="entry name" value="SWIM-TYPE DOMAIN-CONTAINING PROTEIN"/>
    <property type="match status" value="1"/>
</dbReference>
<dbReference type="GO" id="GO:0006508">
    <property type="term" value="P:proteolysis"/>
    <property type="evidence" value="ECO:0007669"/>
    <property type="project" value="UniProtKB-KW"/>
</dbReference>
<dbReference type="PANTHER" id="PTHR34305">
    <property type="entry name" value="EXPRESSED PROTEIN"/>
    <property type="match status" value="1"/>
</dbReference>
<organism evidence="6 7">
    <name type="scientific">Porphyra umbilicalis</name>
    <name type="common">Purple laver</name>
    <name type="synonym">Red alga</name>
    <dbReference type="NCBI Taxonomy" id="2786"/>
    <lineage>
        <taxon>Eukaryota</taxon>
        <taxon>Rhodophyta</taxon>
        <taxon>Bangiophyceae</taxon>
        <taxon>Bangiales</taxon>
        <taxon>Bangiaceae</taxon>
        <taxon>Porphyra</taxon>
    </lineage>
</organism>
<dbReference type="SUPFAM" id="SSF54001">
    <property type="entry name" value="Cysteine proteinases"/>
    <property type="match status" value="1"/>
</dbReference>
<proteinExistence type="inferred from homology"/>
<feature type="compositionally biased region" description="Low complexity" evidence="4">
    <location>
        <begin position="21"/>
        <end position="43"/>
    </location>
</feature>
<feature type="region of interest" description="Disordered" evidence="4">
    <location>
        <begin position="1"/>
        <end position="48"/>
    </location>
</feature>
<dbReference type="InterPro" id="IPR038765">
    <property type="entry name" value="Papain-like_cys_pep_sf"/>
</dbReference>
<reference evidence="6 7" key="1">
    <citation type="submission" date="2017-03" db="EMBL/GenBank/DDBJ databases">
        <title>WGS assembly of Porphyra umbilicalis.</title>
        <authorList>
            <person name="Brawley S.H."/>
            <person name="Blouin N.A."/>
            <person name="Ficko-Blean E."/>
            <person name="Wheeler G.L."/>
            <person name="Lohr M."/>
            <person name="Goodson H.V."/>
            <person name="Jenkins J.W."/>
            <person name="Blaby-Haas C.E."/>
            <person name="Helliwell K.E."/>
            <person name="Chan C."/>
            <person name="Marriage T."/>
            <person name="Bhattacharya D."/>
            <person name="Klein A.S."/>
            <person name="Badis Y."/>
            <person name="Brodie J."/>
            <person name="Cao Y."/>
            <person name="Collen J."/>
            <person name="Dittami S.M."/>
            <person name="Gachon C.M."/>
            <person name="Green B.R."/>
            <person name="Karpowicz S."/>
            <person name="Kim J.W."/>
            <person name="Kudahl U."/>
            <person name="Lin S."/>
            <person name="Michel G."/>
            <person name="Mittag M."/>
            <person name="Olson B.J."/>
            <person name="Pangilinan J."/>
            <person name="Peng Y."/>
            <person name="Qiu H."/>
            <person name="Shu S."/>
            <person name="Singer J.T."/>
            <person name="Smith A.G."/>
            <person name="Sprecher B.N."/>
            <person name="Wagner V."/>
            <person name="Wang W."/>
            <person name="Wang Z.-Y."/>
            <person name="Yan J."/>
            <person name="Yarish C."/>
            <person name="Zoeuner-Riek S."/>
            <person name="Zhuang Y."/>
            <person name="Zou Y."/>
            <person name="Lindquist E.A."/>
            <person name="Grimwood J."/>
            <person name="Barry K."/>
            <person name="Rokhsar D.S."/>
            <person name="Schmutz J."/>
            <person name="Stiller J.W."/>
            <person name="Grossman A.R."/>
            <person name="Prochnik S.E."/>
        </authorList>
    </citation>
    <scope>NUCLEOTIDE SEQUENCE [LARGE SCALE GENOMIC DNA]</scope>
    <source>
        <strain evidence="6">4086291</strain>
    </source>
</reference>
<feature type="domain" description="Ubiquitin-like protease family profile" evidence="5">
    <location>
        <begin position="582"/>
        <end position="751"/>
    </location>
</feature>
<name>A0A1X6PI86_PORUM</name>
<dbReference type="EMBL" id="KV918773">
    <property type="protein sequence ID" value="OSX80535.1"/>
    <property type="molecule type" value="Genomic_DNA"/>
</dbReference>